<proteinExistence type="predicted"/>
<keyword evidence="1" id="KW-0812">Transmembrane</keyword>
<feature type="non-terminal residue" evidence="2">
    <location>
        <position position="1"/>
    </location>
</feature>
<sequence length="70" mass="7220">SSTCLPLVVAITAIGLDEKVIGAGEAAALVAAAMVSVLVFPLLAFRLLRREEGDGGRRVPGRTAETGEAW</sequence>
<dbReference type="EMBL" id="JAAGMN010002036">
    <property type="protein sequence ID" value="NEE08865.1"/>
    <property type="molecule type" value="Genomic_DNA"/>
</dbReference>
<evidence type="ECO:0000313" key="2">
    <source>
        <dbReference type="EMBL" id="NEE08865.1"/>
    </source>
</evidence>
<protein>
    <submittedName>
        <fullName evidence="2">Cation:proton antiporter</fullName>
    </submittedName>
</protein>
<reference evidence="2" key="1">
    <citation type="submission" date="2020-01" db="EMBL/GenBank/DDBJ databases">
        <title>Insect and environment-associated Actinomycetes.</title>
        <authorList>
            <person name="Currrie C."/>
            <person name="Chevrette M."/>
            <person name="Carlson C."/>
            <person name="Stubbendieck R."/>
            <person name="Wendt-Pienkowski E."/>
        </authorList>
    </citation>
    <scope>NUCLEOTIDE SEQUENCE</scope>
    <source>
        <strain evidence="2">SID7499</strain>
    </source>
</reference>
<keyword evidence="1" id="KW-0472">Membrane</keyword>
<evidence type="ECO:0000256" key="1">
    <source>
        <dbReference type="SAM" id="Phobius"/>
    </source>
</evidence>
<name>A0A6G3WTM7_9ACTN</name>
<accession>A0A6G3WTM7</accession>
<keyword evidence="1" id="KW-1133">Transmembrane helix</keyword>
<comment type="caution">
    <text evidence="2">The sequence shown here is derived from an EMBL/GenBank/DDBJ whole genome shotgun (WGS) entry which is preliminary data.</text>
</comment>
<organism evidence="2">
    <name type="scientific">Streptomyces sp. SID7499</name>
    <dbReference type="NCBI Taxonomy" id="2706086"/>
    <lineage>
        <taxon>Bacteria</taxon>
        <taxon>Bacillati</taxon>
        <taxon>Actinomycetota</taxon>
        <taxon>Actinomycetes</taxon>
        <taxon>Kitasatosporales</taxon>
        <taxon>Streptomycetaceae</taxon>
        <taxon>Streptomyces</taxon>
    </lineage>
</organism>
<gene>
    <name evidence="2" type="ORF">G3M58_20730</name>
</gene>
<feature type="transmembrane region" description="Helical" evidence="1">
    <location>
        <begin position="26"/>
        <end position="48"/>
    </location>
</feature>
<dbReference type="AlphaFoldDB" id="A0A6G3WTM7"/>